<evidence type="ECO:0000256" key="1">
    <source>
        <dbReference type="SAM" id="MobiDB-lite"/>
    </source>
</evidence>
<feature type="compositionally biased region" description="Polar residues" evidence="1">
    <location>
        <begin position="16"/>
        <end position="29"/>
    </location>
</feature>
<organism evidence="2 3">
    <name type="scientific">Paralvinella palmiformis</name>
    <dbReference type="NCBI Taxonomy" id="53620"/>
    <lineage>
        <taxon>Eukaryota</taxon>
        <taxon>Metazoa</taxon>
        <taxon>Spiralia</taxon>
        <taxon>Lophotrochozoa</taxon>
        <taxon>Annelida</taxon>
        <taxon>Polychaeta</taxon>
        <taxon>Sedentaria</taxon>
        <taxon>Canalipalpata</taxon>
        <taxon>Terebellida</taxon>
        <taxon>Terebelliformia</taxon>
        <taxon>Alvinellidae</taxon>
        <taxon>Paralvinella</taxon>
    </lineage>
</organism>
<dbReference type="EMBL" id="JAODUP010000061">
    <property type="protein sequence ID" value="KAK2164632.1"/>
    <property type="molecule type" value="Genomic_DNA"/>
</dbReference>
<protein>
    <submittedName>
        <fullName evidence="2">Uncharacterized protein</fullName>
    </submittedName>
</protein>
<evidence type="ECO:0000313" key="3">
    <source>
        <dbReference type="Proteomes" id="UP001208570"/>
    </source>
</evidence>
<proteinExistence type="predicted"/>
<keyword evidence="3" id="KW-1185">Reference proteome</keyword>
<reference evidence="2" key="1">
    <citation type="journal article" date="2023" name="Mol. Biol. Evol.">
        <title>Third-Generation Sequencing Reveals the Adaptive Role of the Epigenome in Three Deep-Sea Polychaetes.</title>
        <authorList>
            <person name="Perez M."/>
            <person name="Aroh O."/>
            <person name="Sun Y."/>
            <person name="Lan Y."/>
            <person name="Juniper S.K."/>
            <person name="Young C.R."/>
            <person name="Angers B."/>
            <person name="Qian P.Y."/>
        </authorList>
    </citation>
    <scope>NUCLEOTIDE SEQUENCE</scope>
    <source>
        <strain evidence="2">P08H-3</strain>
    </source>
</reference>
<gene>
    <name evidence="2" type="ORF">LSH36_61g10002</name>
</gene>
<dbReference type="AlphaFoldDB" id="A0AAD9NBX4"/>
<feature type="region of interest" description="Disordered" evidence="1">
    <location>
        <begin position="7"/>
        <end position="29"/>
    </location>
</feature>
<accession>A0AAD9NBX4</accession>
<name>A0AAD9NBX4_9ANNE</name>
<sequence length="353" mass="40587">MQRVEIFTDDQEWQPHLNSGFGSRPNTSQSGLKFRPTWHVKHQSASRAVVTLFTVFEEVWDSNSVMYRNTLRNWAALKPLVVPVLFVNSADNGSAFWVKAAFSLGWEVRNITKTIRGLPVLKNMFIDVVKHYNTPFCGYAKANILFDGSLIRDMQLHLRYLKAYENHGGLLLIGRRTDIHMNEFGDRFDPQNLATLTETGKKNGTLADSYHEDYLLTTRHTLPWTHTPDLVIGQSGYGNWLVVKARLCNITVIDASYTLMALYRRARSDGYRHRNSEIPRCINKRLVRIARFDCSKGVTECAPYASHEDESGTVKLYQRVSTPYWCNIDYSEPCIEDLAQYDIHDYGSLFWAT</sequence>
<dbReference type="Proteomes" id="UP001208570">
    <property type="component" value="Unassembled WGS sequence"/>
</dbReference>
<evidence type="ECO:0000313" key="2">
    <source>
        <dbReference type="EMBL" id="KAK2164632.1"/>
    </source>
</evidence>
<comment type="caution">
    <text evidence="2">The sequence shown here is derived from an EMBL/GenBank/DDBJ whole genome shotgun (WGS) entry which is preliminary data.</text>
</comment>